<organism evidence="1">
    <name type="scientific">mine drainage metagenome</name>
    <dbReference type="NCBI Taxonomy" id="410659"/>
    <lineage>
        <taxon>unclassified sequences</taxon>
        <taxon>metagenomes</taxon>
        <taxon>ecological metagenomes</taxon>
    </lineage>
</organism>
<accession>A0A1J5QCU9</accession>
<reference evidence="1" key="1">
    <citation type="submission" date="2016-10" db="EMBL/GenBank/DDBJ databases">
        <title>Sequence of Gallionella enrichment culture.</title>
        <authorList>
            <person name="Poehlein A."/>
            <person name="Muehling M."/>
            <person name="Daniel R."/>
        </authorList>
    </citation>
    <scope>NUCLEOTIDE SEQUENCE</scope>
</reference>
<protein>
    <submittedName>
        <fullName evidence="1">Uncharacterized protein</fullName>
    </submittedName>
</protein>
<sequence length="126" mass="13743">MTAIARRDALKLLPSGASAANELHLSTQVPAKVSFGVAGRSRIEATGGVSQVVLRRRSPKAMAMAGRASGWLCEALRNIGRPNVTSQRLSGLKSALGPRQKRELLTDLRYAPAWMRPYFQELARDE</sequence>
<dbReference type="Pfam" id="PF19570">
    <property type="entry name" value="DUF6088"/>
    <property type="match status" value="1"/>
</dbReference>
<evidence type="ECO:0000313" key="1">
    <source>
        <dbReference type="EMBL" id="OIQ81462.1"/>
    </source>
</evidence>
<comment type="caution">
    <text evidence="1">The sequence shown here is derived from an EMBL/GenBank/DDBJ whole genome shotgun (WGS) entry which is preliminary data.</text>
</comment>
<dbReference type="InterPro" id="IPR045738">
    <property type="entry name" value="DUF6088"/>
</dbReference>
<proteinExistence type="predicted"/>
<name>A0A1J5QCU9_9ZZZZ</name>
<dbReference type="EMBL" id="MLJW01000922">
    <property type="protein sequence ID" value="OIQ81462.1"/>
    <property type="molecule type" value="Genomic_DNA"/>
</dbReference>
<dbReference type="AlphaFoldDB" id="A0A1J5QCU9"/>
<gene>
    <name evidence="1" type="ORF">GALL_367710</name>
</gene>